<accession>A0A2G1QGP9</accession>
<protein>
    <submittedName>
        <fullName evidence="3">Terminase</fullName>
    </submittedName>
</protein>
<dbReference type="NCBIfam" id="TIGR01630">
    <property type="entry name" value="psiM2_ORF9"/>
    <property type="match status" value="1"/>
</dbReference>
<dbReference type="Proteomes" id="UP000221168">
    <property type="component" value="Unassembled WGS sequence"/>
</dbReference>
<evidence type="ECO:0000313" key="4">
    <source>
        <dbReference type="Proteomes" id="UP000221168"/>
    </source>
</evidence>
<name>A0A2G1QGP9_9HYPH</name>
<evidence type="ECO:0000256" key="1">
    <source>
        <dbReference type="ARBA" id="ARBA00022612"/>
    </source>
</evidence>
<dbReference type="RefSeq" id="WP_099308788.1">
    <property type="nucleotide sequence ID" value="NZ_PDVP01000030.1"/>
</dbReference>
<evidence type="ECO:0000259" key="2">
    <source>
        <dbReference type="Pfam" id="PF17289"/>
    </source>
</evidence>
<dbReference type="InterPro" id="IPR006517">
    <property type="entry name" value="Phage_terminase_lsu-like_C"/>
</dbReference>
<dbReference type="AlphaFoldDB" id="A0A2G1QGP9"/>
<keyword evidence="4" id="KW-1185">Reference proteome</keyword>
<gene>
    <name evidence="3" type="ORF">CSC94_23300</name>
</gene>
<feature type="domain" description="Terminase large subunit gp17-like C-terminal" evidence="2">
    <location>
        <begin position="319"/>
        <end position="459"/>
    </location>
</feature>
<proteinExistence type="predicted"/>
<organism evidence="3 4">
    <name type="scientific">Zhengella mangrovi</name>
    <dbReference type="NCBI Taxonomy" id="1982044"/>
    <lineage>
        <taxon>Bacteria</taxon>
        <taxon>Pseudomonadati</taxon>
        <taxon>Pseudomonadota</taxon>
        <taxon>Alphaproteobacteria</taxon>
        <taxon>Hyphomicrobiales</taxon>
        <taxon>Notoacmeibacteraceae</taxon>
        <taxon>Zhengella</taxon>
    </lineage>
</organism>
<dbReference type="OrthoDB" id="9771580at2"/>
<dbReference type="Gene3D" id="3.30.420.240">
    <property type="match status" value="1"/>
</dbReference>
<dbReference type="EMBL" id="PDVP01000030">
    <property type="protein sequence ID" value="PHP64640.1"/>
    <property type="molecule type" value="Genomic_DNA"/>
</dbReference>
<sequence length="474" mass="53488">MDFPDFEISEERVLQAILRQDLSAFIQRSFYEINGSGQYLHNWHIDALAYYLSLVAEGRCKRLIITMPPRSLKSLASSIAFPAWLLGHQPNRRIITASYGRSLTTTNTNSFRRLLNSGWYQELFPHVRIDPRKDNEDEVRTVQGGFRLNATIGGALTGRGGSIVIIDDPIKASEAQSETKRNGVNTWFDETLLSRLDDKRNDAIIIVMQRLHVDDLAGHVLKKGDWTHLDLAAIAAEDIDVPIGDDRVHRRRKGDLLHPEREPQGVLDELRAAMGSAAFSAQYLQRPVPAGGNMVQWSWFQPWTSLPEPRPYDARIVQSWDTASKATELNDYSVGITAIVHKDHIYIIDIVRERLEYPALKRRILAEKKRWNADTILIEDKGSGTSLIQDLRMESVSTIAIQPEGDKVVRMSASSARIEAGSVLVPITAPWLDEFRSELLAFPNGTHDDQVDALSQLINWTRTKSSYTLEGVLD</sequence>
<evidence type="ECO:0000313" key="3">
    <source>
        <dbReference type="EMBL" id="PHP64640.1"/>
    </source>
</evidence>
<comment type="caution">
    <text evidence="3">The sequence shown here is derived from an EMBL/GenBank/DDBJ whole genome shotgun (WGS) entry which is preliminary data.</text>
</comment>
<dbReference type="Pfam" id="PF17289">
    <property type="entry name" value="Terminase_6C"/>
    <property type="match status" value="1"/>
</dbReference>
<reference evidence="3 4" key="1">
    <citation type="submission" date="2017-10" db="EMBL/GenBank/DDBJ databases">
        <title>Sedimentibacterium mangrovi gen. nov., sp. nov., a novel member of family Phyllobacteriacea isolated from mangrove sediment.</title>
        <authorList>
            <person name="Liao H."/>
            <person name="Tian Y."/>
        </authorList>
    </citation>
    <scope>NUCLEOTIDE SEQUENCE [LARGE SCALE GENOMIC DNA]</scope>
    <source>
        <strain evidence="3 4">X9-2-2</strain>
    </source>
</reference>
<dbReference type="InterPro" id="IPR035421">
    <property type="entry name" value="Terminase_6C"/>
</dbReference>
<keyword evidence="1" id="KW-1188">Viral release from host cell</keyword>